<feature type="signal peptide" evidence="2">
    <location>
        <begin position="1"/>
        <end position="26"/>
    </location>
</feature>
<keyword evidence="1" id="KW-0812">Transmembrane</keyword>
<gene>
    <name evidence="3" type="ORF">BJ212DRAFT_1072632</name>
</gene>
<dbReference type="EMBL" id="JABBWG010000090">
    <property type="protein sequence ID" value="KAG1801817.1"/>
    <property type="molecule type" value="Genomic_DNA"/>
</dbReference>
<dbReference type="Proteomes" id="UP000807769">
    <property type="component" value="Unassembled WGS sequence"/>
</dbReference>
<dbReference type="GeneID" id="64623016"/>
<keyword evidence="2" id="KW-0732">Signal</keyword>
<feature type="transmembrane region" description="Helical" evidence="1">
    <location>
        <begin position="86"/>
        <end position="102"/>
    </location>
</feature>
<keyword evidence="1" id="KW-1133">Transmembrane helix</keyword>
<evidence type="ECO:0000313" key="3">
    <source>
        <dbReference type="EMBL" id="KAG1801817.1"/>
    </source>
</evidence>
<evidence type="ECO:0000256" key="1">
    <source>
        <dbReference type="SAM" id="Phobius"/>
    </source>
</evidence>
<keyword evidence="1" id="KW-0472">Membrane</keyword>
<organism evidence="3 4">
    <name type="scientific">Suillus subaureus</name>
    <dbReference type="NCBI Taxonomy" id="48587"/>
    <lineage>
        <taxon>Eukaryota</taxon>
        <taxon>Fungi</taxon>
        <taxon>Dikarya</taxon>
        <taxon>Basidiomycota</taxon>
        <taxon>Agaricomycotina</taxon>
        <taxon>Agaricomycetes</taxon>
        <taxon>Agaricomycetidae</taxon>
        <taxon>Boletales</taxon>
        <taxon>Suillineae</taxon>
        <taxon>Suillaceae</taxon>
        <taxon>Suillus</taxon>
    </lineage>
</organism>
<protein>
    <recommendedName>
        <fullName evidence="5">Secreted protein</fullName>
    </recommendedName>
</protein>
<sequence length="108" mass="12931">MKGTRRYRVYLCFLLISKSMFSIVSCQRLNITPEFKTDDSESSRYILARFFTTRTVCQSSWWAFYNSLEDVKHYQLRTNQHRSKGYYCYILINMIAMPPFSLKEHKSG</sequence>
<name>A0A9P7J478_9AGAM</name>
<proteinExistence type="predicted"/>
<accession>A0A9P7J478</accession>
<keyword evidence="4" id="KW-1185">Reference proteome</keyword>
<dbReference type="RefSeq" id="XP_041186134.1">
    <property type="nucleotide sequence ID" value="XM_041328999.1"/>
</dbReference>
<evidence type="ECO:0000313" key="4">
    <source>
        <dbReference type="Proteomes" id="UP000807769"/>
    </source>
</evidence>
<feature type="chain" id="PRO_5040166528" description="Secreted protein" evidence="2">
    <location>
        <begin position="27"/>
        <end position="108"/>
    </location>
</feature>
<reference evidence="3" key="1">
    <citation type="journal article" date="2020" name="New Phytol.">
        <title>Comparative genomics reveals dynamic genome evolution in host specialist ectomycorrhizal fungi.</title>
        <authorList>
            <person name="Lofgren L.A."/>
            <person name="Nguyen N.H."/>
            <person name="Vilgalys R."/>
            <person name="Ruytinx J."/>
            <person name="Liao H.L."/>
            <person name="Branco S."/>
            <person name="Kuo A."/>
            <person name="LaButti K."/>
            <person name="Lipzen A."/>
            <person name="Andreopoulos W."/>
            <person name="Pangilinan J."/>
            <person name="Riley R."/>
            <person name="Hundley H."/>
            <person name="Na H."/>
            <person name="Barry K."/>
            <person name="Grigoriev I.V."/>
            <person name="Stajich J.E."/>
            <person name="Kennedy P.G."/>
        </authorList>
    </citation>
    <scope>NUCLEOTIDE SEQUENCE</scope>
    <source>
        <strain evidence="3">MN1</strain>
    </source>
</reference>
<dbReference type="AlphaFoldDB" id="A0A9P7J478"/>
<comment type="caution">
    <text evidence="3">The sequence shown here is derived from an EMBL/GenBank/DDBJ whole genome shotgun (WGS) entry which is preliminary data.</text>
</comment>
<evidence type="ECO:0000256" key="2">
    <source>
        <dbReference type="SAM" id="SignalP"/>
    </source>
</evidence>
<evidence type="ECO:0008006" key="5">
    <source>
        <dbReference type="Google" id="ProtNLM"/>
    </source>
</evidence>